<dbReference type="PROSITE" id="PS00330">
    <property type="entry name" value="HEMOLYSIN_CALCIUM"/>
    <property type="match status" value="1"/>
</dbReference>
<evidence type="ECO:0000313" key="3">
    <source>
        <dbReference type="EMBL" id="KAA9011208.1"/>
    </source>
</evidence>
<sequence>MRMDCPSHLLGVFMAVADTTKPILTSLNFPSIVDVTNGGLYLSFTAGATDVGLGVDRVSVSFSKSWQGSYGNTSGLYANDYNDSFADGYSSQSSYIAASSGAGTYTIDTVYVYDKAGNYSSYSMWQLANMGIATSFEIKSANTADTTKPVLTSLNFPSIVDVTNGGLYLSFTAGATDVGLGVDKVSVSFSKSWQGSYGNTSGLYANDYNDSFADGYSSQSSYIAASSGAGTYTIDTVYVYDKAGNYSSYSMWQLANMGIATSFEIVDKKLGATAYTNISGTISEGSGNSLVTTLTLQNISSYSGTVTLAFDAANSIMTASEVNVPSYNGFYSVSKSPAGDYVISLPNIGVVDDLSIEGDETLAFKVTASGQIFSSGSDSSIVTVTVKDNDWAGTVGDDRMEGDTGNNYLLGLAGNDIINGYAGNDWLVGSEGHDQLNGGAGDDRLEPGAGNNIVDGGAGIDTLILTGARSTYNFIAANGWTYLVGEEGASRIANVERISFAGENLAFDTLATSLSAFDGLRYAASHADLLTAFGTNPQAAMLHYVGSGFAEGRDAKGFNGLQYIASHADLSAAFGTDAHAATRHYIETGFAEGRSADSFDGLRYIASNIDLITAFGNDDDLAAWHYIAAGKVEGRSIDSFDGLQYAASHADLAAAFGVDAQAATRHYIEAGLAEGRSADSFDGLRYIASNADLITAFGNDDGMAAWHYVATGRTEGRSIDNFDGLQYAASYSDLSAAFGTDIQAATRHYIETGFAEGRSADSFDGLRYIASNADLITAFGNDDDMAAWHYVAAGRTEGRQLYAFDALAYASVNPDLSAAFGTDIDALTEHYINTGYFEHRNTGSSELFIV</sequence>
<keyword evidence="4" id="KW-1185">Reference proteome</keyword>
<organism evidence="3 4">
    <name type="scientific">Sphingobium limneticum</name>
    <dbReference type="NCBI Taxonomy" id="1007511"/>
    <lineage>
        <taxon>Bacteria</taxon>
        <taxon>Pseudomonadati</taxon>
        <taxon>Pseudomonadota</taxon>
        <taxon>Alphaproteobacteria</taxon>
        <taxon>Sphingomonadales</taxon>
        <taxon>Sphingomonadaceae</taxon>
        <taxon>Sphingobium</taxon>
    </lineage>
</organism>
<dbReference type="PANTHER" id="PTHR38340:SF1">
    <property type="entry name" value="S-LAYER PROTEIN"/>
    <property type="match status" value="1"/>
</dbReference>
<keyword evidence="2" id="KW-0964">Secreted</keyword>
<dbReference type="PANTHER" id="PTHR38340">
    <property type="entry name" value="S-LAYER PROTEIN"/>
    <property type="match status" value="1"/>
</dbReference>
<dbReference type="InterPro" id="IPR050557">
    <property type="entry name" value="RTX_toxin/Mannuronan_C5-epim"/>
</dbReference>
<evidence type="ECO:0000313" key="4">
    <source>
        <dbReference type="Proteomes" id="UP000326364"/>
    </source>
</evidence>
<dbReference type="PRINTS" id="PR00313">
    <property type="entry name" value="CABNDNGRPT"/>
</dbReference>
<comment type="caution">
    <text evidence="3">The sequence shown here is derived from an EMBL/GenBank/DDBJ whole genome shotgun (WGS) entry which is preliminary data.</text>
</comment>
<comment type="subcellular location">
    <subcellularLocation>
        <location evidence="1">Secreted</location>
    </subcellularLocation>
</comment>
<evidence type="ECO:0000256" key="1">
    <source>
        <dbReference type="ARBA" id="ARBA00004613"/>
    </source>
</evidence>
<gene>
    <name evidence="3" type="ORF">F4U96_23560</name>
</gene>
<dbReference type="InterPro" id="IPR011049">
    <property type="entry name" value="Serralysin-like_metalloprot_C"/>
</dbReference>
<reference evidence="3 4" key="1">
    <citation type="submission" date="2019-09" db="EMBL/GenBank/DDBJ databases">
        <authorList>
            <person name="Feng G."/>
        </authorList>
    </citation>
    <scope>NUCLEOTIDE SEQUENCE [LARGE SCALE GENOMIC DNA]</scope>
    <source>
        <strain evidence="3 4">KACC 19284</strain>
    </source>
</reference>
<name>A0ABQ6T6P9_9SPHN</name>
<dbReference type="Pfam" id="PF00353">
    <property type="entry name" value="HemolysinCabind"/>
    <property type="match status" value="2"/>
</dbReference>
<protein>
    <submittedName>
        <fullName evidence="3">Calcium-binding protein</fullName>
    </submittedName>
</protein>
<dbReference type="InterPro" id="IPR001343">
    <property type="entry name" value="Hemolysn_Ca-bd"/>
</dbReference>
<dbReference type="Gene3D" id="2.150.10.10">
    <property type="entry name" value="Serralysin-like metalloprotease, C-terminal"/>
    <property type="match status" value="1"/>
</dbReference>
<dbReference type="Proteomes" id="UP000326364">
    <property type="component" value="Unassembled WGS sequence"/>
</dbReference>
<evidence type="ECO:0000256" key="2">
    <source>
        <dbReference type="ARBA" id="ARBA00022525"/>
    </source>
</evidence>
<dbReference type="EMBL" id="VYQB01000038">
    <property type="protein sequence ID" value="KAA9011208.1"/>
    <property type="molecule type" value="Genomic_DNA"/>
</dbReference>
<proteinExistence type="predicted"/>
<accession>A0ABQ6T6P9</accession>
<dbReference type="InterPro" id="IPR018511">
    <property type="entry name" value="Hemolysin-typ_Ca-bd_CS"/>
</dbReference>
<dbReference type="SUPFAM" id="SSF51120">
    <property type="entry name" value="beta-Roll"/>
    <property type="match status" value="1"/>
</dbReference>